<dbReference type="InterPro" id="IPR011008">
    <property type="entry name" value="Dimeric_a/b-barrel"/>
</dbReference>
<gene>
    <name evidence="1" type="ORF">N7539_005246</name>
</gene>
<proteinExistence type="predicted"/>
<dbReference type="EMBL" id="JAPWDQ010000005">
    <property type="protein sequence ID" value="KAJ5485258.1"/>
    <property type="molecule type" value="Genomic_DNA"/>
</dbReference>
<dbReference type="RefSeq" id="XP_056790042.1">
    <property type="nucleotide sequence ID" value="XM_056934848.1"/>
</dbReference>
<organism evidence="1 2">
    <name type="scientific">Penicillium diatomitis</name>
    <dbReference type="NCBI Taxonomy" id="2819901"/>
    <lineage>
        <taxon>Eukaryota</taxon>
        <taxon>Fungi</taxon>
        <taxon>Dikarya</taxon>
        <taxon>Ascomycota</taxon>
        <taxon>Pezizomycotina</taxon>
        <taxon>Eurotiomycetes</taxon>
        <taxon>Eurotiomycetidae</taxon>
        <taxon>Eurotiales</taxon>
        <taxon>Aspergillaceae</taxon>
        <taxon>Penicillium</taxon>
    </lineage>
</organism>
<comment type="caution">
    <text evidence="1">The sequence shown here is derived from an EMBL/GenBank/DDBJ whole genome shotgun (WGS) entry which is preliminary data.</text>
</comment>
<evidence type="ECO:0000313" key="2">
    <source>
        <dbReference type="Proteomes" id="UP001148312"/>
    </source>
</evidence>
<protein>
    <recommendedName>
        <fullName evidence="3">ABM domain-containing protein</fullName>
    </recommendedName>
</protein>
<dbReference type="Proteomes" id="UP001148312">
    <property type="component" value="Unassembled WGS sequence"/>
</dbReference>
<reference evidence="1" key="1">
    <citation type="submission" date="2022-12" db="EMBL/GenBank/DDBJ databases">
        <authorList>
            <person name="Petersen C."/>
        </authorList>
    </citation>
    <scope>NUCLEOTIDE SEQUENCE</scope>
    <source>
        <strain evidence="1">IBT 30728</strain>
    </source>
</reference>
<keyword evidence="2" id="KW-1185">Reference proteome</keyword>
<dbReference type="SUPFAM" id="SSF54909">
    <property type="entry name" value="Dimeric alpha+beta barrel"/>
    <property type="match status" value="1"/>
</dbReference>
<name>A0A9W9X6J6_9EURO</name>
<evidence type="ECO:0000313" key="1">
    <source>
        <dbReference type="EMBL" id="KAJ5485258.1"/>
    </source>
</evidence>
<evidence type="ECO:0008006" key="3">
    <source>
        <dbReference type="Google" id="ProtNLM"/>
    </source>
</evidence>
<dbReference type="AlphaFoldDB" id="A0A9W9X6J6"/>
<dbReference type="GeneID" id="81625097"/>
<accession>A0A9W9X6J6</accession>
<reference evidence="1" key="2">
    <citation type="journal article" date="2023" name="IMA Fungus">
        <title>Comparative genomic study of the Penicillium genus elucidates a diverse pangenome and 15 lateral gene transfer events.</title>
        <authorList>
            <person name="Petersen C."/>
            <person name="Sorensen T."/>
            <person name="Nielsen M.R."/>
            <person name="Sondergaard T.E."/>
            <person name="Sorensen J.L."/>
            <person name="Fitzpatrick D.A."/>
            <person name="Frisvad J.C."/>
            <person name="Nielsen K.L."/>
        </authorList>
    </citation>
    <scope>NUCLEOTIDE SEQUENCE</scope>
    <source>
        <strain evidence="1">IBT 30728</strain>
    </source>
</reference>
<dbReference type="Gene3D" id="3.30.70.100">
    <property type="match status" value="1"/>
</dbReference>
<sequence length="221" mass="24721">MAIVELILPELKPDQASLEELVRNWPQSMAKLTNPNPGFLHAFHGWVLTEDGRNVRDENRKIILFEWDKLESFTAFIKTSRVRDFAKSVGHLFTGPPIPQVFQTNISTEDAARALSLDIFRLQVQSLEAAASAIRIWEGISSHLKKQHGEDVIVSYGRSQNLEDELVVGFIAWQRPESAVSQDAKLDAMWTQLRSAGELSCINVSLEEMSIPPVGSTAVEP</sequence>